<dbReference type="Proteomes" id="UP000000238">
    <property type="component" value="Chromosome"/>
</dbReference>
<dbReference type="OrthoDB" id="312624at2"/>
<accession>Q2SE69</accession>
<dbReference type="RefSeq" id="WP_011398122.1">
    <property type="nucleotide sequence ID" value="NC_007645.1"/>
</dbReference>
<keyword evidence="2" id="KW-1185">Reference proteome</keyword>
<dbReference type="AlphaFoldDB" id="Q2SE69"/>
<dbReference type="InterPro" id="IPR036188">
    <property type="entry name" value="FAD/NAD-bd_sf"/>
</dbReference>
<dbReference type="KEGG" id="hch:HCH_04349"/>
<dbReference type="Gene3D" id="3.50.50.60">
    <property type="entry name" value="FAD/NAD(P)-binding domain"/>
    <property type="match status" value="2"/>
</dbReference>
<protein>
    <submittedName>
        <fullName evidence="1">Predicted flavoprotein involved in K+ transport</fullName>
    </submittedName>
</protein>
<dbReference type="STRING" id="349521.HCH_04349"/>
<proteinExistence type="predicted"/>
<evidence type="ECO:0000313" key="1">
    <source>
        <dbReference type="EMBL" id="ABC31055.1"/>
    </source>
</evidence>
<gene>
    <name evidence="1" type="ordered locus">HCH_04349</name>
</gene>
<organism evidence="1 2">
    <name type="scientific">Hahella chejuensis (strain KCTC 2396)</name>
    <dbReference type="NCBI Taxonomy" id="349521"/>
    <lineage>
        <taxon>Bacteria</taxon>
        <taxon>Pseudomonadati</taxon>
        <taxon>Pseudomonadota</taxon>
        <taxon>Gammaproteobacteria</taxon>
        <taxon>Oceanospirillales</taxon>
        <taxon>Hahellaceae</taxon>
        <taxon>Hahella</taxon>
    </lineage>
</organism>
<evidence type="ECO:0000313" key="2">
    <source>
        <dbReference type="Proteomes" id="UP000000238"/>
    </source>
</evidence>
<dbReference type="eggNOG" id="COG2072">
    <property type="taxonomic scope" value="Bacteria"/>
</dbReference>
<dbReference type="PANTHER" id="PTHR42877:SF4">
    <property type="entry name" value="FAD_NAD(P)-BINDING DOMAIN-CONTAINING PROTEIN-RELATED"/>
    <property type="match status" value="1"/>
</dbReference>
<dbReference type="InterPro" id="IPR051209">
    <property type="entry name" value="FAD-bind_Monooxygenase_sf"/>
</dbReference>
<name>Q2SE69_HAHCH</name>
<reference evidence="1 2" key="1">
    <citation type="journal article" date="2005" name="Nucleic Acids Res.">
        <title>Genomic blueprint of Hahella chejuensis, a marine microbe producing an algicidal agent.</title>
        <authorList>
            <person name="Jeong H."/>
            <person name="Yim J.H."/>
            <person name="Lee C."/>
            <person name="Choi S.-H."/>
            <person name="Park Y.K."/>
            <person name="Yoon S.H."/>
            <person name="Hur C.-G."/>
            <person name="Kang H.-Y."/>
            <person name="Kim D."/>
            <person name="Lee H.H."/>
            <person name="Park K.H."/>
            <person name="Park S.-H."/>
            <person name="Park H.-S."/>
            <person name="Lee H.K."/>
            <person name="Oh T.K."/>
            <person name="Kim J.F."/>
        </authorList>
    </citation>
    <scope>NUCLEOTIDE SEQUENCE [LARGE SCALE GENOMIC DNA]</scope>
    <source>
        <strain evidence="1 2">KCTC 2396</strain>
    </source>
</reference>
<dbReference type="EMBL" id="CP000155">
    <property type="protein sequence ID" value="ABC31055.1"/>
    <property type="molecule type" value="Genomic_DNA"/>
</dbReference>
<sequence>MNEAARHQVIIIGSGFAGLCMGIRLRQAGIEDFVILEQADDIGGTWRDNTYPGAGCDVPSHLYSFSFAPNPDWSRMFASQPEIWAYMQQCADRFGLRPFIRLNQRVTRAEFDETEDQWRVQVNGEAWLQARFLVSGVGALSRPAQPDIPGLSSYTGKLFHSARWDHNYDLTAKKVGVIGTGASTIQLLPNIAPLAAYTTVFQRTPPWILPKPDRMISPMERSLYRRYPFLLWLSRQVIYWVLEWRVMGFVLHPGVMKLVEKKALAHLTRQTTDPALRAKLTPQYTLGCKRVLISNDYYQALGRKDVALETTPIDRVTPSGVRTRDGVDHEFDAIILATGFQAAEAVIPFDLIGLGGVSLNQAWEDGAEAMLGVTVSGFPNFFMVVGPNSGLGHSSMIFMIESQVNYILDAMNKARELGVRQIHLRSRAQRLFNESLQHRLQRSVWKSGCQSWYQTKSGKITTLWPGFTVEYRRRTRKVNEADYEWL</sequence>
<dbReference type="Pfam" id="PF13738">
    <property type="entry name" value="Pyr_redox_3"/>
    <property type="match status" value="1"/>
</dbReference>
<dbReference type="HOGENOM" id="CLU_006937_7_1_6"/>
<dbReference type="SUPFAM" id="SSF51905">
    <property type="entry name" value="FAD/NAD(P)-binding domain"/>
    <property type="match status" value="1"/>
</dbReference>
<dbReference type="PANTHER" id="PTHR42877">
    <property type="entry name" value="L-ORNITHINE N(5)-MONOOXYGENASE-RELATED"/>
    <property type="match status" value="1"/>
</dbReference>